<sequence>MAQRVNSCNFEDSFSDIDMEELDSYLTSPPEMLSGDSPTDDARAAARARLAARAAHVEGGLAAAAAAEAAVASVAAGRGGDELRPVLSNLSANVPAKTPAPRAGFKRHHIISPPMKNARVKNDDGLGVNVARAARDLCGDLGEPKESLMRRALEVIGVVEANDIAIQVYRIEGEGGQMTSDGARRRTPGGVFWALLRERVTKEEWADIFAEEKEVQRERCRRRRRAASAAASLAGSPTFREGFGKGGGPVAPASSSLKTPAPIAAAARLAANADAPARATMASKLRDTAAAFATAVAATPAAAPGSWAARARAPPAFSRAQSAPAAVLASAAKKAAKTPAAAAPATPATPFGVVTPENDPNASKGGSWAQRARAAAEAEAAAVEARKIAAYKQRLAKLDAKPLAAEAPAPPVVNVEAPAPPVDAMDADVQDGEDWAAEMETEDAGAIAAGTPAANPWAGMATFASMVRA</sequence>
<protein>
    <recommendedName>
        <fullName evidence="4">Phosphorylated adapter RNA export protein</fullName>
    </recommendedName>
    <alternativeName>
        <fullName evidence="10">RNA U small nuclear RNA export adapter protein</fullName>
    </alternativeName>
</protein>
<dbReference type="InterPro" id="IPR019385">
    <property type="entry name" value="PHAX_RNA-binding_domain"/>
</dbReference>
<feature type="region of interest" description="Disordered" evidence="11">
    <location>
        <begin position="238"/>
        <end position="257"/>
    </location>
</feature>
<dbReference type="GO" id="GO:0005634">
    <property type="term" value="C:nucleus"/>
    <property type="evidence" value="ECO:0007669"/>
    <property type="project" value="UniProtKB-SubCell"/>
</dbReference>
<keyword evidence="14" id="KW-1185">Reference proteome</keyword>
<evidence type="ECO:0000256" key="10">
    <source>
        <dbReference type="ARBA" id="ARBA00030834"/>
    </source>
</evidence>
<evidence type="ECO:0000256" key="9">
    <source>
        <dbReference type="ARBA" id="ARBA00023242"/>
    </source>
</evidence>
<dbReference type="GeneID" id="8241562"/>
<gene>
    <name evidence="13" type="ORF">MICPUN_56665</name>
</gene>
<comment type="subcellular location">
    <subcellularLocation>
        <location evidence="2">Cytoplasm</location>
    </subcellularLocation>
    <subcellularLocation>
        <location evidence="1">Nucleus</location>
    </subcellularLocation>
</comment>
<organism evidence="13 14">
    <name type="scientific">Micromonas commoda (strain RCC299 / NOUM17 / CCMP2709)</name>
    <name type="common">Picoplanktonic green alga</name>
    <dbReference type="NCBI Taxonomy" id="296587"/>
    <lineage>
        <taxon>Eukaryota</taxon>
        <taxon>Viridiplantae</taxon>
        <taxon>Chlorophyta</taxon>
        <taxon>Mamiellophyceae</taxon>
        <taxon>Mamiellales</taxon>
        <taxon>Mamiellaceae</taxon>
        <taxon>Micromonas</taxon>
    </lineage>
</organism>
<dbReference type="OrthoDB" id="498933at2759"/>
<dbReference type="STRING" id="296587.C1E0W9"/>
<evidence type="ECO:0000256" key="11">
    <source>
        <dbReference type="SAM" id="MobiDB-lite"/>
    </source>
</evidence>
<keyword evidence="8" id="KW-0653">Protein transport</keyword>
<evidence type="ECO:0000259" key="12">
    <source>
        <dbReference type="Pfam" id="PF10258"/>
    </source>
</evidence>
<dbReference type="InterPro" id="IPR038092">
    <property type="entry name" value="PHAX_RNA-binding_sf"/>
</dbReference>
<dbReference type="Gene3D" id="1.10.10.1440">
    <property type="entry name" value="PHAX RNA-binding domain"/>
    <property type="match status" value="1"/>
</dbReference>
<evidence type="ECO:0000256" key="1">
    <source>
        <dbReference type="ARBA" id="ARBA00004123"/>
    </source>
</evidence>
<dbReference type="Proteomes" id="UP000002009">
    <property type="component" value="Chromosome 3"/>
</dbReference>
<evidence type="ECO:0000256" key="6">
    <source>
        <dbReference type="ARBA" id="ARBA00022490"/>
    </source>
</evidence>
<keyword evidence="7" id="KW-0694">RNA-binding</keyword>
<evidence type="ECO:0000313" key="14">
    <source>
        <dbReference type="Proteomes" id="UP000002009"/>
    </source>
</evidence>
<evidence type="ECO:0000256" key="2">
    <source>
        <dbReference type="ARBA" id="ARBA00004496"/>
    </source>
</evidence>
<dbReference type="GO" id="GO:0005737">
    <property type="term" value="C:cytoplasm"/>
    <property type="evidence" value="ECO:0007669"/>
    <property type="project" value="UniProtKB-SubCell"/>
</dbReference>
<dbReference type="InParanoid" id="C1E0W9"/>
<evidence type="ECO:0000313" key="13">
    <source>
        <dbReference type="EMBL" id="ACO62076.1"/>
    </source>
</evidence>
<keyword evidence="6" id="KW-0963">Cytoplasm</keyword>
<dbReference type="eggNOG" id="KOG3948">
    <property type="taxonomic scope" value="Eukaryota"/>
</dbReference>
<dbReference type="Pfam" id="PF10258">
    <property type="entry name" value="PHAX_RNA-bd"/>
    <property type="match status" value="1"/>
</dbReference>
<dbReference type="KEGG" id="mis:MICPUN_56665"/>
<keyword evidence="5" id="KW-0813">Transport</keyword>
<accession>C1E0W9</accession>
<dbReference type="OMA" id="EPKESLM"/>
<evidence type="ECO:0000256" key="5">
    <source>
        <dbReference type="ARBA" id="ARBA00022448"/>
    </source>
</evidence>
<dbReference type="PANTHER" id="PTHR13135">
    <property type="entry name" value="CYTOSOLIC RESINIFERATOXIN BINDING PROTEIN RBP-26"/>
    <property type="match status" value="1"/>
</dbReference>
<comment type="similarity">
    <text evidence="3">Belongs to the PHAX family.</text>
</comment>
<dbReference type="GO" id="GO:0003723">
    <property type="term" value="F:RNA binding"/>
    <property type="evidence" value="ECO:0007669"/>
    <property type="project" value="UniProtKB-KW"/>
</dbReference>
<dbReference type="PANTHER" id="PTHR13135:SF0">
    <property type="entry name" value="PHOSPHORYLATED ADAPTER RNA EXPORT PROTEIN"/>
    <property type="match status" value="1"/>
</dbReference>
<feature type="compositionally biased region" description="Low complexity" evidence="11">
    <location>
        <begin position="340"/>
        <end position="350"/>
    </location>
</feature>
<dbReference type="GO" id="GO:0015031">
    <property type="term" value="P:protein transport"/>
    <property type="evidence" value="ECO:0007669"/>
    <property type="project" value="UniProtKB-KW"/>
</dbReference>
<dbReference type="GO" id="GO:0006408">
    <property type="term" value="P:snRNA export from nucleus"/>
    <property type="evidence" value="ECO:0007669"/>
    <property type="project" value="InterPro"/>
</dbReference>
<evidence type="ECO:0000256" key="4">
    <source>
        <dbReference type="ARBA" id="ARBA00016856"/>
    </source>
</evidence>
<evidence type="ECO:0000256" key="3">
    <source>
        <dbReference type="ARBA" id="ARBA00006094"/>
    </source>
</evidence>
<dbReference type="RefSeq" id="XP_002500818.1">
    <property type="nucleotide sequence ID" value="XM_002500772.1"/>
</dbReference>
<reference evidence="13 14" key="1">
    <citation type="journal article" date="2009" name="Science">
        <title>Green evolution and dynamic adaptations revealed by genomes of the marine picoeukaryotes Micromonas.</title>
        <authorList>
            <person name="Worden A.Z."/>
            <person name="Lee J.H."/>
            <person name="Mock T."/>
            <person name="Rouze P."/>
            <person name="Simmons M.P."/>
            <person name="Aerts A.L."/>
            <person name="Allen A.E."/>
            <person name="Cuvelier M.L."/>
            <person name="Derelle E."/>
            <person name="Everett M.V."/>
            <person name="Foulon E."/>
            <person name="Grimwood J."/>
            <person name="Gundlach H."/>
            <person name="Henrissat B."/>
            <person name="Napoli C."/>
            <person name="McDonald S.M."/>
            <person name="Parker M.S."/>
            <person name="Rombauts S."/>
            <person name="Salamov A."/>
            <person name="Von Dassow P."/>
            <person name="Badger J.H."/>
            <person name="Coutinho P.M."/>
            <person name="Demir E."/>
            <person name="Dubchak I."/>
            <person name="Gentemann C."/>
            <person name="Eikrem W."/>
            <person name="Gready J.E."/>
            <person name="John U."/>
            <person name="Lanier W."/>
            <person name="Lindquist E.A."/>
            <person name="Lucas S."/>
            <person name="Mayer K.F."/>
            <person name="Moreau H."/>
            <person name="Not F."/>
            <person name="Otillar R."/>
            <person name="Panaud O."/>
            <person name="Pangilinan J."/>
            <person name="Paulsen I."/>
            <person name="Piegu B."/>
            <person name="Poliakov A."/>
            <person name="Robbens S."/>
            <person name="Schmutz J."/>
            <person name="Toulza E."/>
            <person name="Wyss T."/>
            <person name="Zelensky A."/>
            <person name="Zhou K."/>
            <person name="Armbrust E.V."/>
            <person name="Bhattacharya D."/>
            <person name="Goodenough U.W."/>
            <person name="Van de Peer Y."/>
            <person name="Grigoriev I.V."/>
        </authorList>
    </citation>
    <scope>NUCLEOTIDE SEQUENCE [LARGE SCALE GENOMIC DNA]</scope>
    <source>
        <strain evidence="14">RCC299 / NOUM17</strain>
    </source>
</reference>
<dbReference type="EMBL" id="CP001324">
    <property type="protein sequence ID" value="ACO62076.1"/>
    <property type="molecule type" value="Genomic_DNA"/>
</dbReference>
<proteinExistence type="inferred from homology"/>
<feature type="region of interest" description="Disordered" evidence="11">
    <location>
        <begin position="340"/>
        <end position="366"/>
    </location>
</feature>
<name>C1E0W9_MICCC</name>
<evidence type="ECO:0000256" key="8">
    <source>
        <dbReference type="ARBA" id="ARBA00022927"/>
    </source>
</evidence>
<evidence type="ECO:0000256" key="7">
    <source>
        <dbReference type="ARBA" id="ARBA00022884"/>
    </source>
</evidence>
<dbReference type="AlphaFoldDB" id="C1E0W9"/>
<keyword evidence="9" id="KW-0539">Nucleus</keyword>
<dbReference type="InterPro" id="IPR039047">
    <property type="entry name" value="PHAX"/>
</dbReference>
<feature type="domain" description="Phosphorylated adapter RNA export protein RNA-binding" evidence="12">
    <location>
        <begin position="134"/>
        <end position="214"/>
    </location>
</feature>